<evidence type="ECO:0000313" key="2">
    <source>
        <dbReference type="Proteomes" id="UP001159363"/>
    </source>
</evidence>
<accession>A0ABQ9IKW3</accession>
<organism evidence="1 2">
    <name type="scientific">Dryococelus australis</name>
    <dbReference type="NCBI Taxonomy" id="614101"/>
    <lineage>
        <taxon>Eukaryota</taxon>
        <taxon>Metazoa</taxon>
        <taxon>Ecdysozoa</taxon>
        <taxon>Arthropoda</taxon>
        <taxon>Hexapoda</taxon>
        <taxon>Insecta</taxon>
        <taxon>Pterygota</taxon>
        <taxon>Neoptera</taxon>
        <taxon>Polyneoptera</taxon>
        <taxon>Phasmatodea</taxon>
        <taxon>Verophasmatodea</taxon>
        <taxon>Anareolatae</taxon>
        <taxon>Phasmatidae</taxon>
        <taxon>Eurycanthinae</taxon>
        <taxon>Dryococelus</taxon>
    </lineage>
</organism>
<dbReference type="Gene3D" id="3.30.420.10">
    <property type="entry name" value="Ribonuclease H-like superfamily/Ribonuclease H"/>
    <property type="match status" value="1"/>
</dbReference>
<proteinExistence type="predicted"/>
<sequence>MCCPFTESTARRERRVTNQLRQTTMVRLLAQPALLARISGHRCYMLFAHMFKNATAQLQLVLLDAVFANRGWSPQQGHLFHRRKADIGDWGYSISYRIVNTTQATWESQWEQRISAKVGVNEKCGGRNSSGPRCQSATVHRGLYQMSLLCKTRLVDEAYIVIRLREMVIVANSYMMLVRVNTVGIQRSSYTVKPSVPVPIPNMLQVYRPNAGRPRSVRTPHFDEDVLRRFRDSVIGPYMFPAQLNLDWYLAVLLHVLPELLKNIPHGTRQEMWLQHDCAPPHFGAHVREYLHTTFAGRWIACGGPRTTPGVFGTRDIVDVHSAAKLEADSSSTSFKDCLYHSIARHSVIKNRRRILVMQKFVQEGPPNAEVTLLSAVSLLVGRSYIPALGRGKVDVGRA</sequence>
<dbReference type="InterPro" id="IPR036397">
    <property type="entry name" value="RNaseH_sf"/>
</dbReference>
<protein>
    <submittedName>
        <fullName evidence="1">Uncharacterized protein</fullName>
    </submittedName>
</protein>
<gene>
    <name evidence="1" type="ORF">PR048_002679</name>
</gene>
<comment type="caution">
    <text evidence="1">The sequence shown here is derived from an EMBL/GenBank/DDBJ whole genome shotgun (WGS) entry which is preliminary data.</text>
</comment>
<evidence type="ECO:0000313" key="1">
    <source>
        <dbReference type="EMBL" id="KAJ8897333.1"/>
    </source>
</evidence>
<dbReference type="Proteomes" id="UP001159363">
    <property type="component" value="Chromosome 1"/>
</dbReference>
<name>A0ABQ9IKW3_9NEOP</name>
<reference evidence="1 2" key="1">
    <citation type="submission" date="2023-02" db="EMBL/GenBank/DDBJ databases">
        <title>LHISI_Scaffold_Assembly.</title>
        <authorList>
            <person name="Stuart O.P."/>
            <person name="Cleave R."/>
            <person name="Magrath M.J.L."/>
            <person name="Mikheyev A.S."/>
        </authorList>
    </citation>
    <scope>NUCLEOTIDE SEQUENCE [LARGE SCALE GENOMIC DNA]</scope>
    <source>
        <strain evidence="1">Daus_M_001</strain>
        <tissue evidence="1">Leg muscle</tissue>
    </source>
</reference>
<keyword evidence="2" id="KW-1185">Reference proteome</keyword>
<dbReference type="PANTHER" id="PTHR47326">
    <property type="entry name" value="TRANSPOSABLE ELEMENT TC3 TRANSPOSASE-LIKE PROTEIN"/>
    <property type="match status" value="1"/>
</dbReference>
<dbReference type="PANTHER" id="PTHR47326:SF1">
    <property type="entry name" value="HTH PSQ-TYPE DOMAIN-CONTAINING PROTEIN"/>
    <property type="match status" value="1"/>
</dbReference>
<dbReference type="EMBL" id="JARBHB010000001">
    <property type="protein sequence ID" value="KAJ8897333.1"/>
    <property type="molecule type" value="Genomic_DNA"/>
</dbReference>